<reference evidence="1 2" key="1">
    <citation type="submission" date="2016-07" db="EMBL/GenBank/DDBJ databases">
        <title>Multiple horizontal gene transfer events from other fungi enriched the ability of initially mycotrophic Trichoderma (Ascomycota) to feed on dead plant biomass.</title>
        <authorList>
            <consortium name="DOE Joint Genome Institute"/>
            <person name="Aerts A."/>
            <person name="Atanasova L."/>
            <person name="Chenthamara K."/>
            <person name="Zhang J."/>
            <person name="Grujic M."/>
            <person name="Henrissat B."/>
            <person name="Kuo A."/>
            <person name="Salamov A."/>
            <person name="Lipzen A."/>
            <person name="Labutti K."/>
            <person name="Barry K."/>
            <person name="Miao Y."/>
            <person name="Rahimi M.J."/>
            <person name="Shen Q."/>
            <person name="Grigoriev I.V."/>
            <person name="Kubicek C.P."/>
            <person name="Druzhinina I.S."/>
        </authorList>
    </citation>
    <scope>NUCLEOTIDE SEQUENCE [LARGE SCALE GENOMIC DNA]</scope>
    <source>
        <strain evidence="1 2">CBS 226.95</strain>
    </source>
</reference>
<sequence>MTQAMVTLQEGGQRLHGSDQRKLRELQAPMFGVIVSQHFNPRTNLQIHGRLNRLGQKHAVVWHCLKVKNSRESICSILSVATKSHASTFN</sequence>
<proteinExistence type="predicted"/>
<accession>A0A2T4AFM0</accession>
<name>A0A2T4AFM0_TRIHA</name>
<dbReference type="AlphaFoldDB" id="A0A2T4AFM0"/>
<dbReference type="GeneID" id="36623497"/>
<dbReference type="Proteomes" id="UP000241690">
    <property type="component" value="Unassembled WGS sequence"/>
</dbReference>
<evidence type="ECO:0000313" key="2">
    <source>
        <dbReference type="Proteomes" id="UP000241690"/>
    </source>
</evidence>
<dbReference type="EMBL" id="KZ679679">
    <property type="protein sequence ID" value="PTB55802.1"/>
    <property type="molecule type" value="Genomic_DNA"/>
</dbReference>
<keyword evidence="2" id="KW-1185">Reference proteome</keyword>
<dbReference type="RefSeq" id="XP_024775479.1">
    <property type="nucleotide sequence ID" value="XM_024914931.1"/>
</dbReference>
<protein>
    <submittedName>
        <fullName evidence="1">Uncharacterized protein</fullName>
    </submittedName>
</protein>
<evidence type="ECO:0000313" key="1">
    <source>
        <dbReference type="EMBL" id="PTB55802.1"/>
    </source>
</evidence>
<gene>
    <name evidence="1" type="ORF">M431DRAFT_409268</name>
</gene>
<organism evidence="1 2">
    <name type="scientific">Trichoderma harzianum CBS 226.95</name>
    <dbReference type="NCBI Taxonomy" id="983964"/>
    <lineage>
        <taxon>Eukaryota</taxon>
        <taxon>Fungi</taxon>
        <taxon>Dikarya</taxon>
        <taxon>Ascomycota</taxon>
        <taxon>Pezizomycotina</taxon>
        <taxon>Sordariomycetes</taxon>
        <taxon>Hypocreomycetidae</taxon>
        <taxon>Hypocreales</taxon>
        <taxon>Hypocreaceae</taxon>
        <taxon>Trichoderma</taxon>
    </lineage>
</organism>